<evidence type="ECO:0000313" key="1">
    <source>
        <dbReference type="EMBL" id="KOF85275.1"/>
    </source>
</evidence>
<sequence length="57" mass="7099">MNIRVSNRNYKIFIKHKIMFYVLKNYHCRKTKQFDIMRILVILHVLKISTKNCYRSH</sequence>
<accession>A0A0L8H938</accession>
<name>A0A0L8H938_OCTBM</name>
<dbReference type="AlphaFoldDB" id="A0A0L8H938"/>
<organism evidence="1">
    <name type="scientific">Octopus bimaculoides</name>
    <name type="common">California two-spotted octopus</name>
    <dbReference type="NCBI Taxonomy" id="37653"/>
    <lineage>
        <taxon>Eukaryota</taxon>
        <taxon>Metazoa</taxon>
        <taxon>Spiralia</taxon>
        <taxon>Lophotrochozoa</taxon>
        <taxon>Mollusca</taxon>
        <taxon>Cephalopoda</taxon>
        <taxon>Coleoidea</taxon>
        <taxon>Octopodiformes</taxon>
        <taxon>Octopoda</taxon>
        <taxon>Incirrata</taxon>
        <taxon>Octopodidae</taxon>
        <taxon>Octopus</taxon>
    </lineage>
</organism>
<reference evidence="1" key="1">
    <citation type="submission" date="2015-07" db="EMBL/GenBank/DDBJ databases">
        <title>MeaNS - Measles Nucleotide Surveillance Program.</title>
        <authorList>
            <person name="Tran T."/>
            <person name="Druce J."/>
        </authorList>
    </citation>
    <scope>NUCLEOTIDE SEQUENCE</scope>
    <source>
        <strain evidence="1">UCB-OBI-ISO-001</strain>
        <tissue evidence="1">Gonad</tissue>
    </source>
</reference>
<dbReference type="EMBL" id="KQ418928">
    <property type="protein sequence ID" value="KOF85275.1"/>
    <property type="molecule type" value="Genomic_DNA"/>
</dbReference>
<gene>
    <name evidence="1" type="ORF">OCBIM_22020591mg</name>
</gene>
<protein>
    <submittedName>
        <fullName evidence="1">Uncharacterized protein</fullName>
    </submittedName>
</protein>
<proteinExistence type="predicted"/>